<evidence type="ECO:0000313" key="15">
    <source>
        <dbReference type="EMBL" id="GAA4959691.1"/>
    </source>
</evidence>
<dbReference type="PROSITE" id="PS50109">
    <property type="entry name" value="HIS_KIN"/>
    <property type="match status" value="1"/>
</dbReference>
<keyword evidence="6 11" id="KW-0812">Transmembrane</keyword>
<evidence type="ECO:0000256" key="3">
    <source>
        <dbReference type="ARBA" id="ARBA00012438"/>
    </source>
</evidence>
<comment type="catalytic activity">
    <reaction evidence="1">
        <text>ATP + protein L-histidine = ADP + protein N-phospho-L-histidine.</text>
        <dbReference type="EC" id="2.7.13.3"/>
    </reaction>
</comment>
<dbReference type="FunFam" id="3.30.565.10:FF:000010">
    <property type="entry name" value="Sensor histidine kinase RcsC"/>
    <property type="match status" value="1"/>
</dbReference>
<dbReference type="SMART" id="SM00448">
    <property type="entry name" value="REC"/>
    <property type="match status" value="1"/>
</dbReference>
<evidence type="ECO:0000256" key="9">
    <source>
        <dbReference type="ARBA" id="ARBA00023136"/>
    </source>
</evidence>
<evidence type="ECO:0000256" key="11">
    <source>
        <dbReference type="SAM" id="Phobius"/>
    </source>
</evidence>
<feature type="transmembrane region" description="Helical" evidence="11">
    <location>
        <begin position="49"/>
        <end position="68"/>
    </location>
</feature>
<dbReference type="Pfam" id="PF05231">
    <property type="entry name" value="MASE1"/>
    <property type="match status" value="1"/>
</dbReference>
<comment type="subcellular location">
    <subcellularLocation>
        <location evidence="2">Cell membrane</location>
        <topology evidence="2">Multi-pass membrane protein</topology>
    </subcellularLocation>
</comment>
<dbReference type="Gene3D" id="1.10.287.130">
    <property type="match status" value="1"/>
</dbReference>
<evidence type="ECO:0000256" key="2">
    <source>
        <dbReference type="ARBA" id="ARBA00004651"/>
    </source>
</evidence>
<evidence type="ECO:0000259" key="13">
    <source>
        <dbReference type="PROSITE" id="PS50110"/>
    </source>
</evidence>
<dbReference type="RefSeq" id="WP_345427726.1">
    <property type="nucleotide sequence ID" value="NZ_AP031496.1"/>
</dbReference>
<dbReference type="Gene3D" id="3.30.565.10">
    <property type="entry name" value="Histidine kinase-like ATPase, C-terminal domain"/>
    <property type="match status" value="1"/>
</dbReference>
<dbReference type="PROSITE" id="PS50839">
    <property type="entry name" value="CHASE"/>
    <property type="match status" value="1"/>
</dbReference>
<gene>
    <name evidence="15" type="ORF">GCM10025791_45980</name>
</gene>
<dbReference type="Pfam" id="PF00512">
    <property type="entry name" value="HisKA"/>
    <property type="match status" value="1"/>
</dbReference>
<dbReference type="GO" id="GO:0000155">
    <property type="term" value="F:phosphorelay sensor kinase activity"/>
    <property type="evidence" value="ECO:0007669"/>
    <property type="project" value="InterPro"/>
</dbReference>
<keyword evidence="4" id="KW-1003">Cell membrane</keyword>
<evidence type="ECO:0000256" key="8">
    <source>
        <dbReference type="ARBA" id="ARBA00023012"/>
    </source>
</evidence>
<dbReference type="Gene3D" id="3.40.50.2300">
    <property type="match status" value="1"/>
</dbReference>
<dbReference type="SMART" id="SM00387">
    <property type="entry name" value="HATPase_c"/>
    <property type="match status" value="1"/>
</dbReference>
<reference evidence="16" key="1">
    <citation type="journal article" date="2019" name="Int. J. Syst. Evol. Microbiol.">
        <title>The Global Catalogue of Microorganisms (GCM) 10K type strain sequencing project: providing services to taxonomists for standard genome sequencing and annotation.</title>
        <authorList>
            <consortium name="The Broad Institute Genomics Platform"/>
            <consortium name="The Broad Institute Genome Sequencing Center for Infectious Disease"/>
            <person name="Wu L."/>
            <person name="Ma J."/>
        </authorList>
    </citation>
    <scope>NUCLEOTIDE SEQUENCE [LARGE SCALE GENOMIC DNA]</scope>
    <source>
        <strain evidence="16">JCM 19134</strain>
    </source>
</reference>
<evidence type="ECO:0000256" key="1">
    <source>
        <dbReference type="ARBA" id="ARBA00000085"/>
    </source>
</evidence>
<dbReference type="CDD" id="cd16922">
    <property type="entry name" value="HATPase_EvgS-ArcB-TorS-like"/>
    <property type="match status" value="1"/>
</dbReference>
<dbReference type="SMART" id="SM00388">
    <property type="entry name" value="HisKA"/>
    <property type="match status" value="1"/>
</dbReference>
<feature type="transmembrane region" description="Helical" evidence="11">
    <location>
        <begin position="80"/>
        <end position="102"/>
    </location>
</feature>
<keyword evidence="5 10" id="KW-0597">Phosphoprotein</keyword>
<feature type="domain" description="CHASE" evidence="14">
    <location>
        <begin position="253"/>
        <end position="420"/>
    </location>
</feature>
<dbReference type="PRINTS" id="PR00344">
    <property type="entry name" value="BCTRLSENSOR"/>
</dbReference>
<dbReference type="EC" id="2.7.13.3" evidence="3"/>
<keyword evidence="7 11" id="KW-1133">Transmembrane helix</keyword>
<evidence type="ECO:0000256" key="4">
    <source>
        <dbReference type="ARBA" id="ARBA00022475"/>
    </source>
</evidence>
<evidence type="ECO:0000256" key="5">
    <source>
        <dbReference type="ARBA" id="ARBA00022553"/>
    </source>
</evidence>
<keyword evidence="8" id="KW-0902">Two-component regulatory system</keyword>
<dbReference type="Proteomes" id="UP001409585">
    <property type="component" value="Unassembled WGS sequence"/>
</dbReference>
<keyword evidence="16" id="KW-1185">Reference proteome</keyword>
<dbReference type="AlphaFoldDB" id="A0AAV3U9D6"/>
<dbReference type="SMART" id="SM01079">
    <property type="entry name" value="CHASE"/>
    <property type="match status" value="1"/>
</dbReference>
<organism evidence="15 16">
    <name type="scientific">Halioxenophilus aromaticivorans</name>
    <dbReference type="NCBI Taxonomy" id="1306992"/>
    <lineage>
        <taxon>Bacteria</taxon>
        <taxon>Pseudomonadati</taxon>
        <taxon>Pseudomonadota</taxon>
        <taxon>Gammaproteobacteria</taxon>
        <taxon>Alteromonadales</taxon>
        <taxon>Alteromonadaceae</taxon>
        <taxon>Halioxenophilus</taxon>
    </lineage>
</organism>
<dbReference type="InterPro" id="IPR036890">
    <property type="entry name" value="HATPase_C_sf"/>
</dbReference>
<feature type="transmembrane region" description="Helical" evidence="11">
    <location>
        <begin position="190"/>
        <end position="207"/>
    </location>
</feature>
<dbReference type="InterPro" id="IPR042240">
    <property type="entry name" value="CHASE_sf"/>
</dbReference>
<dbReference type="InterPro" id="IPR007895">
    <property type="entry name" value="MASE1"/>
</dbReference>
<evidence type="ECO:0000256" key="6">
    <source>
        <dbReference type="ARBA" id="ARBA00022692"/>
    </source>
</evidence>
<dbReference type="InterPro" id="IPR005467">
    <property type="entry name" value="His_kinase_dom"/>
</dbReference>
<dbReference type="Pfam" id="PF00072">
    <property type="entry name" value="Response_reg"/>
    <property type="match status" value="1"/>
</dbReference>
<dbReference type="SUPFAM" id="SSF47384">
    <property type="entry name" value="Homodimeric domain of signal transducing histidine kinase"/>
    <property type="match status" value="1"/>
</dbReference>
<dbReference type="PANTHER" id="PTHR45339:SF1">
    <property type="entry name" value="HYBRID SIGNAL TRANSDUCTION HISTIDINE KINASE J"/>
    <property type="match status" value="1"/>
</dbReference>
<accession>A0AAV3U9D6</accession>
<sequence>MKAIGLFVLSAIAYFAAGKVGGVLSIPPGFASAVWPASGVALALALRFGLWPAALGAWLGNLATSLALSSDNFSHITFPGAMSSGSVGFAACLQVVIGFWLFRRLLGEQLELTVARAITSFVFVVAMVGCFVSCTVSSFALWFWGLIPASIIGFTWVTWWVGDSLGVLFFTPFLLTVMTSNRLVTIIQKLQILLPTTAIFLCTWIMFSTSQEWQKKSTLLQIENESLDIYHFISEHMQTSGDVLAAYDALVNSLDSFDQNRFETFSAVMLKNNLALYGVGWTEIVPHSERAAIEQHYRDNGYPDFSFTQLTPEGALIQALPQDEYYPVLNISPLANNHRAFGLNLGADKDRFAALRQARELARPIATAPIVLAQELDNQKAIIVYRPVFGINDNVFKGYVSGVMRVDGIIGQGLNLLRDIGFSLVLTDVTNPQNPQGLVRQEGLRLAGVESFNYFTSFGGRDYQLELYPNTNHSLPSKNWVSWAVLTSGFFIAALTQMFILSVIGNHGRIREEVDRKTLDLKTQTLRANEASRAKSDFLSNMSHELRTPLNAIIGLINLCRKTNLTSQQSDYLYKATLASTTLLSLINQTLDHAKIEAGRMELSVEPFSLTYMLQKLHAVFDQSGEGKDITFNIVSRGSCPDLVVGDELRIEQILINLLGNAFKFTEAGTITLSVAYQAEVGYQFEVADTGCGIPQTYQKDLFTAFTQVDSSTSRIFGGTGLGLSISANLASMMNGTLELVNSSEQGSCFRVTVPLQVRVSEPSIQLITALQPHAALAVGDVEPETAMTNDKATLQQTLKDQPLRGVVVLLVEDIALNQMVAEGILKSFGAEVIVAANGEEALAALAGKPGVDLILMDVQMPIMDGYEATRRIRQQPQFKSLPILAMTANAMEQDILLCLEAGMDDHISKPIEANTLCEKILKKTDQAA</sequence>
<dbReference type="EMBL" id="BAABLX010000078">
    <property type="protein sequence ID" value="GAA4959691.1"/>
    <property type="molecule type" value="Genomic_DNA"/>
</dbReference>
<dbReference type="InterPro" id="IPR003594">
    <property type="entry name" value="HATPase_dom"/>
</dbReference>
<dbReference type="InterPro" id="IPR001789">
    <property type="entry name" value="Sig_transdc_resp-reg_receiver"/>
</dbReference>
<feature type="domain" description="Histidine kinase" evidence="12">
    <location>
        <begin position="541"/>
        <end position="758"/>
    </location>
</feature>
<dbReference type="SUPFAM" id="SSF52172">
    <property type="entry name" value="CheY-like"/>
    <property type="match status" value="1"/>
</dbReference>
<dbReference type="CDD" id="cd17546">
    <property type="entry name" value="REC_hyHK_CKI1_RcsC-like"/>
    <property type="match status" value="1"/>
</dbReference>
<evidence type="ECO:0000259" key="14">
    <source>
        <dbReference type="PROSITE" id="PS50839"/>
    </source>
</evidence>
<evidence type="ECO:0000256" key="10">
    <source>
        <dbReference type="PROSITE-ProRule" id="PRU00169"/>
    </source>
</evidence>
<proteinExistence type="predicted"/>
<keyword evidence="9 11" id="KW-0472">Membrane</keyword>
<feature type="modified residue" description="4-aspartylphosphate" evidence="10">
    <location>
        <position position="858"/>
    </location>
</feature>
<name>A0AAV3U9D6_9ALTE</name>
<dbReference type="PROSITE" id="PS50110">
    <property type="entry name" value="RESPONSE_REGULATORY"/>
    <property type="match status" value="1"/>
</dbReference>
<dbReference type="SUPFAM" id="SSF55874">
    <property type="entry name" value="ATPase domain of HSP90 chaperone/DNA topoisomerase II/histidine kinase"/>
    <property type="match status" value="1"/>
</dbReference>
<dbReference type="InterPro" id="IPR036097">
    <property type="entry name" value="HisK_dim/P_sf"/>
</dbReference>
<dbReference type="GO" id="GO:0005886">
    <property type="term" value="C:plasma membrane"/>
    <property type="evidence" value="ECO:0007669"/>
    <property type="project" value="UniProtKB-SubCell"/>
</dbReference>
<evidence type="ECO:0000256" key="7">
    <source>
        <dbReference type="ARBA" id="ARBA00022989"/>
    </source>
</evidence>
<dbReference type="CDD" id="cd00082">
    <property type="entry name" value="HisKA"/>
    <property type="match status" value="1"/>
</dbReference>
<dbReference type="InterPro" id="IPR006189">
    <property type="entry name" value="CHASE_dom"/>
</dbReference>
<dbReference type="Gene3D" id="3.30.450.350">
    <property type="entry name" value="CHASE domain"/>
    <property type="match status" value="1"/>
</dbReference>
<comment type="caution">
    <text evidence="15">The sequence shown here is derived from an EMBL/GenBank/DDBJ whole genome shotgun (WGS) entry which is preliminary data.</text>
</comment>
<dbReference type="PANTHER" id="PTHR45339">
    <property type="entry name" value="HYBRID SIGNAL TRANSDUCTION HISTIDINE KINASE J"/>
    <property type="match status" value="1"/>
</dbReference>
<dbReference type="InterPro" id="IPR011006">
    <property type="entry name" value="CheY-like_superfamily"/>
</dbReference>
<feature type="domain" description="Response regulatory" evidence="13">
    <location>
        <begin position="808"/>
        <end position="925"/>
    </location>
</feature>
<evidence type="ECO:0000259" key="12">
    <source>
        <dbReference type="PROSITE" id="PS50109"/>
    </source>
</evidence>
<dbReference type="InterPro" id="IPR004358">
    <property type="entry name" value="Sig_transdc_His_kin-like_C"/>
</dbReference>
<feature type="transmembrane region" description="Helical" evidence="11">
    <location>
        <begin position="165"/>
        <end position="183"/>
    </location>
</feature>
<evidence type="ECO:0000313" key="16">
    <source>
        <dbReference type="Proteomes" id="UP001409585"/>
    </source>
</evidence>
<dbReference type="InterPro" id="IPR003661">
    <property type="entry name" value="HisK_dim/P_dom"/>
</dbReference>
<protein>
    <recommendedName>
        <fullName evidence="3">histidine kinase</fullName>
        <ecNumber evidence="3">2.7.13.3</ecNumber>
    </recommendedName>
</protein>
<dbReference type="Pfam" id="PF03924">
    <property type="entry name" value="CHASE"/>
    <property type="match status" value="1"/>
</dbReference>
<dbReference type="Pfam" id="PF02518">
    <property type="entry name" value="HATPase_c"/>
    <property type="match status" value="1"/>
</dbReference>